<evidence type="ECO:0000313" key="5">
    <source>
        <dbReference type="Proteomes" id="UP001597557"/>
    </source>
</evidence>
<gene>
    <name evidence="4" type="ORF">ACFS5N_06645</name>
</gene>
<dbReference type="Proteomes" id="UP001597557">
    <property type="component" value="Unassembled WGS sequence"/>
</dbReference>
<dbReference type="PANTHER" id="PTHR48105">
    <property type="entry name" value="THIOREDOXIN REDUCTASE 1-RELATED-RELATED"/>
    <property type="match status" value="1"/>
</dbReference>
<keyword evidence="2" id="KW-0560">Oxidoreductase</keyword>
<dbReference type="Gene3D" id="3.50.50.60">
    <property type="entry name" value="FAD/NAD(P)-binding domain"/>
    <property type="match status" value="2"/>
</dbReference>
<evidence type="ECO:0000313" key="4">
    <source>
        <dbReference type="EMBL" id="MFD2872137.1"/>
    </source>
</evidence>
<dbReference type="InterPro" id="IPR050097">
    <property type="entry name" value="Ferredoxin-NADP_redctase_2"/>
</dbReference>
<evidence type="ECO:0000256" key="2">
    <source>
        <dbReference type="ARBA" id="ARBA00023002"/>
    </source>
</evidence>
<proteinExistence type="predicted"/>
<dbReference type="InterPro" id="IPR036188">
    <property type="entry name" value="FAD/NAD-bd_sf"/>
</dbReference>
<dbReference type="PRINTS" id="PR00368">
    <property type="entry name" value="FADPNR"/>
</dbReference>
<evidence type="ECO:0000259" key="3">
    <source>
        <dbReference type="Pfam" id="PF07992"/>
    </source>
</evidence>
<evidence type="ECO:0000256" key="1">
    <source>
        <dbReference type="ARBA" id="ARBA00022630"/>
    </source>
</evidence>
<dbReference type="InterPro" id="IPR023753">
    <property type="entry name" value="FAD/NAD-binding_dom"/>
</dbReference>
<protein>
    <submittedName>
        <fullName evidence="4">FAD-dependent oxidoreductase</fullName>
    </submittedName>
</protein>
<organism evidence="4 5">
    <name type="scientific">Mucilaginibacter ximonensis</name>
    <dbReference type="NCBI Taxonomy" id="538021"/>
    <lineage>
        <taxon>Bacteria</taxon>
        <taxon>Pseudomonadati</taxon>
        <taxon>Bacteroidota</taxon>
        <taxon>Sphingobacteriia</taxon>
        <taxon>Sphingobacteriales</taxon>
        <taxon>Sphingobacteriaceae</taxon>
        <taxon>Mucilaginibacter</taxon>
    </lineage>
</organism>
<keyword evidence="5" id="KW-1185">Reference proteome</keyword>
<dbReference type="PRINTS" id="PR00469">
    <property type="entry name" value="PNDRDTASEII"/>
</dbReference>
<feature type="domain" description="FAD/NAD(P)-binding" evidence="3">
    <location>
        <begin position="75"/>
        <end position="387"/>
    </location>
</feature>
<keyword evidence="1" id="KW-0285">Flavoprotein</keyword>
<dbReference type="EMBL" id="JBHUPD010000001">
    <property type="protein sequence ID" value="MFD2872137.1"/>
    <property type="molecule type" value="Genomic_DNA"/>
</dbReference>
<accession>A0ABW5YA18</accession>
<dbReference type="Pfam" id="PF07992">
    <property type="entry name" value="Pyr_redox_2"/>
    <property type="match status" value="1"/>
</dbReference>
<dbReference type="RefSeq" id="WP_377183490.1">
    <property type="nucleotide sequence ID" value="NZ_JBHUPD010000001.1"/>
</dbReference>
<reference evidence="5" key="1">
    <citation type="journal article" date="2019" name="Int. J. Syst. Evol. Microbiol.">
        <title>The Global Catalogue of Microorganisms (GCM) 10K type strain sequencing project: providing services to taxonomists for standard genome sequencing and annotation.</title>
        <authorList>
            <consortium name="The Broad Institute Genomics Platform"/>
            <consortium name="The Broad Institute Genome Sequencing Center for Infectious Disease"/>
            <person name="Wu L."/>
            <person name="Ma J."/>
        </authorList>
    </citation>
    <scope>NUCLEOTIDE SEQUENCE [LARGE SCALE GENOMIC DNA]</scope>
    <source>
        <strain evidence="5">KCTC 22437</strain>
    </source>
</reference>
<sequence length="402" mass="44336">MKKLRLYGCPDSPEMYTIRDYLQRSVVGYELANPFDRSDAPPEVEFEDGTRLINPSLQDIANQLGWLAKPRYDEYDLAIYGAGPAGLSAAVYAASEGLKTILVERSAIGGQAGTSSMIENYLGFPEGIAGAQLADRARQQALKFGAEILLLKEGVSVCFKENRIIVELRDGTVIRSKANICATGVEYARLELPNEDHFLYRGLYYGAGASEATLCYDKDIYIVGGGNMAGQAAIYFSGFARKVYLVVRRGNLSSTLSDYLVKRIKSVKNIEVIYHTEVTAMDGDRELQQIKLKHNITGDESLRETGKLFVCIGGDPNTDWAINTPLLRCKKGYLVTGNDLLKHDGFREQWQPDRLPFHLETSVPGFFAVGDVRYGSVKRVASAVGDGAMAVTQVHQYLSDII</sequence>
<dbReference type="SUPFAM" id="SSF51905">
    <property type="entry name" value="FAD/NAD(P)-binding domain"/>
    <property type="match status" value="1"/>
</dbReference>
<comment type="caution">
    <text evidence="4">The sequence shown here is derived from an EMBL/GenBank/DDBJ whole genome shotgun (WGS) entry which is preliminary data.</text>
</comment>
<name>A0ABW5YA18_9SPHI</name>